<organism evidence="1 2">
    <name type="scientific">Tagetes erecta</name>
    <name type="common">African marigold</name>
    <dbReference type="NCBI Taxonomy" id="13708"/>
    <lineage>
        <taxon>Eukaryota</taxon>
        <taxon>Viridiplantae</taxon>
        <taxon>Streptophyta</taxon>
        <taxon>Embryophyta</taxon>
        <taxon>Tracheophyta</taxon>
        <taxon>Spermatophyta</taxon>
        <taxon>Magnoliopsida</taxon>
        <taxon>eudicotyledons</taxon>
        <taxon>Gunneridae</taxon>
        <taxon>Pentapetalae</taxon>
        <taxon>asterids</taxon>
        <taxon>campanulids</taxon>
        <taxon>Asterales</taxon>
        <taxon>Asteraceae</taxon>
        <taxon>Asteroideae</taxon>
        <taxon>Heliantheae alliance</taxon>
        <taxon>Tageteae</taxon>
        <taxon>Tagetes</taxon>
    </lineage>
</organism>
<comment type="caution">
    <text evidence="1">The sequence shown here is derived from an EMBL/GenBank/DDBJ whole genome shotgun (WGS) entry which is preliminary data.</text>
</comment>
<evidence type="ECO:0000313" key="2">
    <source>
        <dbReference type="Proteomes" id="UP001229421"/>
    </source>
</evidence>
<dbReference type="EMBL" id="JAUHHV010000007">
    <property type="protein sequence ID" value="KAK1419171.1"/>
    <property type="molecule type" value="Genomic_DNA"/>
</dbReference>
<proteinExistence type="predicted"/>
<keyword evidence="2" id="KW-1185">Reference proteome</keyword>
<reference evidence="1" key="1">
    <citation type="journal article" date="2023" name="bioRxiv">
        <title>Improved chromosome-level genome assembly for marigold (Tagetes erecta).</title>
        <authorList>
            <person name="Jiang F."/>
            <person name="Yuan L."/>
            <person name="Wang S."/>
            <person name="Wang H."/>
            <person name="Xu D."/>
            <person name="Wang A."/>
            <person name="Fan W."/>
        </authorList>
    </citation>
    <scope>NUCLEOTIDE SEQUENCE</scope>
    <source>
        <strain evidence="1">WSJ</strain>
        <tissue evidence="1">Leaf</tissue>
    </source>
</reference>
<accession>A0AAD8KDL9</accession>
<evidence type="ECO:0000313" key="1">
    <source>
        <dbReference type="EMBL" id="KAK1419171.1"/>
    </source>
</evidence>
<dbReference type="Proteomes" id="UP001229421">
    <property type="component" value="Unassembled WGS sequence"/>
</dbReference>
<name>A0AAD8KDL9_TARER</name>
<dbReference type="AlphaFoldDB" id="A0AAD8KDL9"/>
<protein>
    <submittedName>
        <fullName evidence="1">Uncharacterized protein</fullName>
    </submittedName>
</protein>
<gene>
    <name evidence="1" type="ORF">QVD17_28331</name>
</gene>
<sequence length="87" mass="9663">MSCQPPKILTRSITYMGVTLRGGGGTNPLSSYGQGSSQQQPLPSYNELAYMSLFGSTNYGEGYPPYQSQQELDYAHLLYQCYGYPPY</sequence>